<evidence type="ECO:0000256" key="5">
    <source>
        <dbReference type="ARBA" id="ARBA00041396"/>
    </source>
</evidence>
<accession>A0A3M7P6A8</accession>
<reference evidence="9 10" key="1">
    <citation type="journal article" date="2018" name="Sci. Rep.">
        <title>Genomic signatures of local adaptation to the degree of environmental predictability in rotifers.</title>
        <authorList>
            <person name="Franch-Gras L."/>
            <person name="Hahn C."/>
            <person name="Garcia-Roger E.M."/>
            <person name="Carmona M.J."/>
            <person name="Serra M."/>
            <person name="Gomez A."/>
        </authorList>
    </citation>
    <scope>NUCLEOTIDE SEQUENCE [LARGE SCALE GENOMIC DNA]</scope>
    <source>
        <strain evidence="9">HYR1</strain>
    </source>
</reference>
<dbReference type="STRING" id="10195.A0A3M7P6A8"/>
<evidence type="ECO:0000259" key="8">
    <source>
        <dbReference type="PROSITE" id="PS50275"/>
    </source>
</evidence>
<dbReference type="InterPro" id="IPR002013">
    <property type="entry name" value="SAC_dom"/>
</dbReference>
<evidence type="ECO:0000313" key="10">
    <source>
        <dbReference type="Proteomes" id="UP000276133"/>
    </source>
</evidence>
<keyword evidence="7" id="KW-1133">Transmembrane helix</keyword>
<evidence type="ECO:0000256" key="4">
    <source>
        <dbReference type="ARBA" id="ARBA00040795"/>
    </source>
</evidence>
<dbReference type="Proteomes" id="UP000276133">
    <property type="component" value="Unassembled WGS sequence"/>
</dbReference>
<organism evidence="9 10">
    <name type="scientific">Brachionus plicatilis</name>
    <name type="common">Marine rotifer</name>
    <name type="synonym">Brachionus muelleri</name>
    <dbReference type="NCBI Taxonomy" id="10195"/>
    <lineage>
        <taxon>Eukaryota</taxon>
        <taxon>Metazoa</taxon>
        <taxon>Spiralia</taxon>
        <taxon>Gnathifera</taxon>
        <taxon>Rotifera</taxon>
        <taxon>Eurotatoria</taxon>
        <taxon>Monogononta</taxon>
        <taxon>Pseudotrocha</taxon>
        <taxon>Ploima</taxon>
        <taxon>Brachionidae</taxon>
        <taxon>Brachionus</taxon>
    </lineage>
</organism>
<dbReference type="OrthoDB" id="405996at2759"/>
<keyword evidence="10" id="KW-1185">Reference proteome</keyword>
<dbReference type="EC" id="3.1.3.64" evidence="1"/>
<dbReference type="GO" id="GO:0046856">
    <property type="term" value="P:phosphatidylinositol dephosphorylation"/>
    <property type="evidence" value="ECO:0007669"/>
    <property type="project" value="TreeGrafter"/>
</dbReference>
<name>A0A3M7P6A8_BRAPC</name>
<dbReference type="GO" id="GO:0005783">
    <property type="term" value="C:endoplasmic reticulum"/>
    <property type="evidence" value="ECO:0007669"/>
    <property type="project" value="TreeGrafter"/>
</dbReference>
<feature type="transmembrane region" description="Helical" evidence="7">
    <location>
        <begin position="358"/>
        <end position="378"/>
    </location>
</feature>
<gene>
    <name evidence="9" type="ORF">BpHYR1_015029</name>
</gene>
<evidence type="ECO:0000256" key="6">
    <source>
        <dbReference type="ARBA" id="ARBA00041911"/>
    </source>
</evidence>
<comment type="catalytic activity">
    <reaction evidence="2">
        <text>a 1,2-diacyl-sn-glycero-3-phospho-(1D-myo-inositol-3-phosphate) + H2O = a 1,2-diacyl-sn-glycero-3-phospho-(1D-myo-inositol) + phosphate</text>
        <dbReference type="Rhea" id="RHEA:12316"/>
        <dbReference type="ChEBI" id="CHEBI:15377"/>
        <dbReference type="ChEBI" id="CHEBI:43474"/>
        <dbReference type="ChEBI" id="CHEBI:57880"/>
        <dbReference type="ChEBI" id="CHEBI:58088"/>
        <dbReference type="EC" id="3.1.3.64"/>
    </reaction>
    <physiologicalReaction direction="left-to-right" evidence="2">
        <dbReference type="Rhea" id="RHEA:12317"/>
    </physiologicalReaction>
</comment>
<sequence>MWNYHLIRTLNPTKEISNFLIPIILGFISLNRVEIAGKSFEFGLISRRSSSNAGTRFNVRGVDEEGNVANFVETEQILNYQDIKCSYVQVRGSIPLFWSQKPNLKYKPPILVNESSNQLEACKKHFSNLMLTYNQQVCINLVNQHGSEGRLEKFYSEMLKMLNEPMIRYEYFDFHKQCGSNQWDRLSILINRLANDQDSLGYFCINKNGSVFSTQRGVFRTNCIDCLDRTNVVQGLLAKRMLHIQLIKLNLLSETEAIDYHDNFNNLFRNVWADNGDILSIQYAGTGALKSDFTRTGKRTTYGMMRDGVNSLQRYFLNNFNDGFRQDSIDLVLGNYQVAPNECIELEKCPIANENKKYLILPIVSLGTFSMFIISLLIPAETFQEQFSYVLFWGLATLVTLGVMLYLGQEIVDSPKLVQKIKNKKD</sequence>
<dbReference type="PANTHER" id="PTHR45662:SF2">
    <property type="entry name" value="PHOSPHATIDYLINOSITOL-3-PHOSPHATASE SAC1"/>
    <property type="match status" value="1"/>
</dbReference>
<dbReference type="PANTHER" id="PTHR45662">
    <property type="entry name" value="PHOSPHATIDYLINOSITIDE PHOSPHATASE SAC1"/>
    <property type="match status" value="1"/>
</dbReference>
<keyword evidence="7" id="KW-0812">Transmembrane</keyword>
<evidence type="ECO:0000256" key="3">
    <source>
        <dbReference type="ARBA" id="ARBA00036807"/>
    </source>
</evidence>
<dbReference type="AlphaFoldDB" id="A0A3M7P6A8"/>
<evidence type="ECO:0000256" key="2">
    <source>
        <dbReference type="ARBA" id="ARBA00036631"/>
    </source>
</evidence>
<dbReference type="Pfam" id="PF02383">
    <property type="entry name" value="Syja_N"/>
    <property type="match status" value="1"/>
</dbReference>
<protein>
    <recommendedName>
        <fullName evidence="4">Phosphatidylinositol-3-phosphatase SAC1</fullName>
        <ecNumber evidence="1">3.1.3.64</ecNumber>
    </recommendedName>
    <alternativeName>
        <fullName evidence="6">Phosphatidylinositol-4-phosphate phosphatase</fullName>
    </alternativeName>
    <alternativeName>
        <fullName evidence="5">Suppressor of actin mutations 1-like protein</fullName>
    </alternativeName>
</protein>
<evidence type="ECO:0000256" key="7">
    <source>
        <dbReference type="SAM" id="Phobius"/>
    </source>
</evidence>
<keyword evidence="7" id="KW-0472">Membrane</keyword>
<evidence type="ECO:0000313" key="9">
    <source>
        <dbReference type="EMBL" id="RMZ94277.1"/>
    </source>
</evidence>
<proteinExistence type="predicted"/>
<feature type="domain" description="SAC" evidence="8">
    <location>
        <begin position="1"/>
        <end position="285"/>
    </location>
</feature>
<comment type="catalytic activity">
    <reaction evidence="3">
        <text>a 1,2-diacyl-sn-glycero-3-phospho-(1D-myo-inositol 4-phosphate) + H2O = a 1,2-diacyl-sn-glycero-3-phospho-(1D-myo-inositol) + phosphate</text>
        <dbReference type="Rhea" id="RHEA:55652"/>
        <dbReference type="ChEBI" id="CHEBI:15377"/>
        <dbReference type="ChEBI" id="CHEBI:43474"/>
        <dbReference type="ChEBI" id="CHEBI:57880"/>
        <dbReference type="ChEBI" id="CHEBI:58178"/>
    </reaction>
    <physiologicalReaction direction="left-to-right" evidence="3">
        <dbReference type="Rhea" id="RHEA:55653"/>
    </physiologicalReaction>
</comment>
<comment type="caution">
    <text evidence="9">The sequence shown here is derived from an EMBL/GenBank/DDBJ whole genome shotgun (WGS) entry which is preliminary data.</text>
</comment>
<feature type="transmembrane region" description="Helical" evidence="7">
    <location>
        <begin position="390"/>
        <end position="407"/>
    </location>
</feature>
<dbReference type="EMBL" id="REGN01013167">
    <property type="protein sequence ID" value="RMZ94277.1"/>
    <property type="molecule type" value="Genomic_DNA"/>
</dbReference>
<dbReference type="PROSITE" id="PS50275">
    <property type="entry name" value="SAC"/>
    <property type="match status" value="1"/>
</dbReference>
<dbReference type="GO" id="GO:0043812">
    <property type="term" value="F:phosphatidylinositol-4-phosphate phosphatase activity"/>
    <property type="evidence" value="ECO:0007669"/>
    <property type="project" value="TreeGrafter"/>
</dbReference>
<evidence type="ECO:0000256" key="1">
    <source>
        <dbReference type="ARBA" id="ARBA00013038"/>
    </source>
</evidence>
<dbReference type="GO" id="GO:0004438">
    <property type="term" value="F:phosphatidylinositol-3-phosphate phosphatase activity"/>
    <property type="evidence" value="ECO:0007669"/>
    <property type="project" value="UniProtKB-EC"/>
</dbReference>